<gene>
    <name evidence="2" type="ORF">F5544_29955</name>
</gene>
<evidence type="ECO:0000313" key="2">
    <source>
        <dbReference type="EMBL" id="QIS13836.1"/>
    </source>
</evidence>
<sequence>MAEPHRPTEYSRRPAAPRSRAYGGIDGFAVAALIFGLLGGCLLAVPFAIVALARLGARGGRGRLLAIGGLVASAVWAVLVAVAIAAGWLRGPIAGRPVAAPLPSSVHGNAIASNDLRVGDCVDGVHIGHIDTVTVLSCTAPHDAEVIGDPELPDAPWPGADVVAEQAHQVCRAELDDILRTSPRVAGYSLITLSPDSEIGWLQSRRIVCAVHDPAGGKLTGPLPR</sequence>
<accession>A0A6G9YLD6</accession>
<dbReference type="KEGG" id="nah:F5544_29955"/>
<protein>
    <submittedName>
        <fullName evidence="2">Uncharacterized protein</fullName>
    </submittedName>
</protein>
<feature type="transmembrane region" description="Helical" evidence="1">
    <location>
        <begin position="28"/>
        <end position="52"/>
    </location>
</feature>
<reference evidence="2 3" key="1">
    <citation type="journal article" date="2019" name="ACS Chem. Biol.">
        <title>Identification and Mobilization of a Cryptic Antibiotic Biosynthesis Gene Locus from a Human-Pathogenic Nocardia Isolate.</title>
        <authorList>
            <person name="Herisse M."/>
            <person name="Ishida K."/>
            <person name="Porter J.L."/>
            <person name="Howden B."/>
            <person name="Hertweck C."/>
            <person name="Stinear T.P."/>
            <person name="Pidot S.J."/>
        </authorList>
    </citation>
    <scope>NUCLEOTIDE SEQUENCE [LARGE SCALE GENOMIC DNA]</scope>
    <source>
        <strain evidence="2 3">AUSMDU00012717</strain>
    </source>
</reference>
<dbReference type="AlphaFoldDB" id="A0A6G9YLD6"/>
<keyword evidence="3" id="KW-1185">Reference proteome</keyword>
<evidence type="ECO:0000313" key="3">
    <source>
        <dbReference type="Proteomes" id="UP000503540"/>
    </source>
</evidence>
<organism evidence="2 3">
    <name type="scientific">Nocardia arthritidis</name>
    <dbReference type="NCBI Taxonomy" id="228602"/>
    <lineage>
        <taxon>Bacteria</taxon>
        <taxon>Bacillati</taxon>
        <taxon>Actinomycetota</taxon>
        <taxon>Actinomycetes</taxon>
        <taxon>Mycobacteriales</taxon>
        <taxon>Nocardiaceae</taxon>
        <taxon>Nocardia</taxon>
    </lineage>
</organism>
<evidence type="ECO:0000256" key="1">
    <source>
        <dbReference type="SAM" id="Phobius"/>
    </source>
</evidence>
<dbReference type="RefSeq" id="WP_167476321.1">
    <property type="nucleotide sequence ID" value="NZ_CP046172.1"/>
</dbReference>
<name>A0A6G9YLD6_9NOCA</name>
<dbReference type="Proteomes" id="UP000503540">
    <property type="component" value="Chromosome"/>
</dbReference>
<dbReference type="EMBL" id="CP046172">
    <property type="protein sequence ID" value="QIS13836.1"/>
    <property type="molecule type" value="Genomic_DNA"/>
</dbReference>
<proteinExistence type="predicted"/>
<keyword evidence="1" id="KW-0812">Transmembrane</keyword>
<feature type="transmembrane region" description="Helical" evidence="1">
    <location>
        <begin position="64"/>
        <end position="89"/>
    </location>
</feature>
<keyword evidence="1" id="KW-0472">Membrane</keyword>
<keyword evidence="1" id="KW-1133">Transmembrane helix</keyword>